<dbReference type="PROSITE" id="PS51987">
    <property type="entry name" value="GS_CATALYTIC"/>
    <property type="match status" value="1"/>
</dbReference>
<evidence type="ECO:0000256" key="8">
    <source>
        <dbReference type="RuleBase" id="RU000384"/>
    </source>
</evidence>
<proteinExistence type="inferred from homology"/>
<dbReference type="InterPro" id="IPR036651">
    <property type="entry name" value="Gln_synt_N_sf"/>
</dbReference>
<dbReference type="InterPro" id="IPR027302">
    <property type="entry name" value="Gln_synth_N_conserv_site"/>
</dbReference>
<dbReference type="AlphaFoldDB" id="A0A955L0K7"/>
<keyword evidence="3 9" id="KW-0436">Ligase</keyword>
<keyword evidence="5 9" id="KW-0067">ATP-binding</keyword>
<dbReference type="PROSITE" id="PS00181">
    <property type="entry name" value="GLNA_ATP"/>
    <property type="match status" value="1"/>
</dbReference>
<keyword evidence="6" id="KW-0460">Magnesium</keyword>
<evidence type="ECO:0000256" key="5">
    <source>
        <dbReference type="ARBA" id="ARBA00022840"/>
    </source>
</evidence>
<evidence type="ECO:0000313" key="11">
    <source>
        <dbReference type="EMBL" id="MCA9380269.1"/>
    </source>
</evidence>
<name>A0A955L0K7_9BACT</name>
<dbReference type="GO" id="GO:0004356">
    <property type="term" value="F:glutamine synthetase activity"/>
    <property type="evidence" value="ECO:0007669"/>
    <property type="project" value="UniProtKB-EC"/>
</dbReference>
<reference evidence="11" key="2">
    <citation type="journal article" date="2021" name="Microbiome">
        <title>Successional dynamics and alternative stable states in a saline activated sludge microbial community over 9 years.</title>
        <authorList>
            <person name="Wang Y."/>
            <person name="Ye J."/>
            <person name="Ju F."/>
            <person name="Liu L."/>
            <person name="Boyd J.A."/>
            <person name="Deng Y."/>
            <person name="Parks D.H."/>
            <person name="Jiang X."/>
            <person name="Yin X."/>
            <person name="Woodcroft B.J."/>
            <person name="Tyson G.W."/>
            <person name="Hugenholtz P."/>
            <person name="Polz M.F."/>
            <person name="Zhang T."/>
        </authorList>
    </citation>
    <scope>NUCLEOTIDE SEQUENCE</scope>
    <source>
        <strain evidence="11">HKST-UBA15</strain>
    </source>
</reference>
<dbReference type="InterPro" id="IPR027303">
    <property type="entry name" value="Gln_synth_gly_rich_site"/>
</dbReference>
<dbReference type="Pfam" id="PF00120">
    <property type="entry name" value="Gln-synt_C"/>
    <property type="match status" value="1"/>
</dbReference>
<comment type="cofactor">
    <cofactor evidence="1">
        <name>Mg(2+)</name>
        <dbReference type="ChEBI" id="CHEBI:18420"/>
    </cofactor>
</comment>
<feature type="domain" description="GS catalytic" evidence="10">
    <location>
        <begin position="140"/>
        <end position="478"/>
    </location>
</feature>
<comment type="catalytic activity">
    <reaction evidence="9">
        <text>L-glutamate + NH4(+) + ATP = L-glutamine + ADP + phosphate + H(+)</text>
        <dbReference type="Rhea" id="RHEA:16169"/>
        <dbReference type="ChEBI" id="CHEBI:15378"/>
        <dbReference type="ChEBI" id="CHEBI:28938"/>
        <dbReference type="ChEBI" id="CHEBI:29985"/>
        <dbReference type="ChEBI" id="CHEBI:30616"/>
        <dbReference type="ChEBI" id="CHEBI:43474"/>
        <dbReference type="ChEBI" id="CHEBI:58359"/>
        <dbReference type="ChEBI" id="CHEBI:456216"/>
        <dbReference type="EC" id="6.3.1.2"/>
    </reaction>
</comment>
<evidence type="ECO:0000256" key="4">
    <source>
        <dbReference type="ARBA" id="ARBA00022741"/>
    </source>
</evidence>
<dbReference type="PANTHER" id="PTHR43785">
    <property type="entry name" value="GAMMA-GLUTAMYLPUTRESCINE SYNTHETASE"/>
    <property type="match status" value="1"/>
</dbReference>
<organism evidence="11 12">
    <name type="scientific">Candidatus Dojkabacteria bacterium</name>
    <dbReference type="NCBI Taxonomy" id="2099670"/>
    <lineage>
        <taxon>Bacteria</taxon>
        <taxon>Candidatus Dojkabacteria</taxon>
    </lineage>
</organism>
<dbReference type="Proteomes" id="UP000745577">
    <property type="component" value="Unassembled WGS sequence"/>
</dbReference>
<dbReference type="GO" id="GO:0005524">
    <property type="term" value="F:ATP binding"/>
    <property type="evidence" value="ECO:0007669"/>
    <property type="project" value="UniProtKB-KW"/>
</dbReference>
<evidence type="ECO:0000256" key="7">
    <source>
        <dbReference type="PROSITE-ProRule" id="PRU01331"/>
    </source>
</evidence>
<evidence type="ECO:0000256" key="3">
    <source>
        <dbReference type="ARBA" id="ARBA00022598"/>
    </source>
</evidence>
<dbReference type="PANTHER" id="PTHR43785:SF12">
    <property type="entry name" value="TYPE-1 GLUTAMINE SYNTHETASE 2"/>
    <property type="match status" value="1"/>
</dbReference>
<comment type="caution">
    <text evidence="11">The sequence shown here is derived from an EMBL/GenBank/DDBJ whole genome shotgun (WGS) entry which is preliminary data.</text>
</comment>
<evidence type="ECO:0000256" key="6">
    <source>
        <dbReference type="ARBA" id="ARBA00022842"/>
    </source>
</evidence>
<sequence>MDQTQLRNFLEIPYDELQNLNIEAKRRFTNRESETSVRKYYIDYLKSEARLKAVTLCFSDIEGRFHMLDYDKEYFIKNLDGLTFDGSSIRGFSTIDQSDLRLKADWYSFRWLPSDVFGPGKVIMFGYVCEQDGSPYSCDFRYSLHTTLREMYKKDKLEYFVAPELEGFLLSGQYAEQSFDEKEGFQEASEGGYYHTLPTDTLKLFIDRAAEAQRALGFENEKDHPEVAPSQFELNFSYTDALLACDQIQLYKLVCRQIAHNMGMTASFLPKPVVGINGNGMHINLSLSKAGKNLFYDDKDESKLSTTAWEFISRILNHANDICLILNASVNAYRRLDPHFEAPNQIKYSYTDRSSMIRIPLATKKSTRIEVRSVGPDSNPYAVALVLLKTGLEGQDLETDEDKRQRTRVLPDSIQDAIKQFKSSDFSGKILGEYAKSKYLEQKQTVANRSPKDLGKTIKNGEVLYHHEITNQVLWNRF</sequence>
<evidence type="ECO:0000256" key="9">
    <source>
        <dbReference type="RuleBase" id="RU004356"/>
    </source>
</evidence>
<evidence type="ECO:0000256" key="1">
    <source>
        <dbReference type="ARBA" id="ARBA00001946"/>
    </source>
</evidence>
<dbReference type="PROSITE" id="PS00180">
    <property type="entry name" value="GLNA_1"/>
    <property type="match status" value="1"/>
</dbReference>
<evidence type="ECO:0000313" key="12">
    <source>
        <dbReference type="Proteomes" id="UP000745577"/>
    </source>
</evidence>
<dbReference type="GO" id="GO:0006542">
    <property type="term" value="P:glutamine biosynthetic process"/>
    <property type="evidence" value="ECO:0007669"/>
    <property type="project" value="InterPro"/>
</dbReference>
<dbReference type="EMBL" id="JAGQLL010000044">
    <property type="protein sequence ID" value="MCA9380269.1"/>
    <property type="molecule type" value="Genomic_DNA"/>
</dbReference>
<keyword evidence="4 9" id="KW-0547">Nucleotide-binding</keyword>
<dbReference type="SUPFAM" id="SSF55931">
    <property type="entry name" value="Glutamine synthetase/guanido kinase"/>
    <property type="match status" value="1"/>
</dbReference>
<dbReference type="InterPro" id="IPR008146">
    <property type="entry name" value="Gln_synth_cat_dom"/>
</dbReference>
<protein>
    <recommendedName>
        <fullName evidence="9">Glutamine synthetase</fullName>
        <ecNumber evidence="9">6.3.1.2</ecNumber>
    </recommendedName>
</protein>
<dbReference type="InterPro" id="IPR014746">
    <property type="entry name" value="Gln_synth/guanido_kin_cat_dom"/>
</dbReference>
<gene>
    <name evidence="11" type="ORF">KC675_03780</name>
</gene>
<comment type="similarity">
    <text evidence="2 7 8">Belongs to the glutamine synthetase family.</text>
</comment>
<dbReference type="Gene3D" id="3.30.590.10">
    <property type="entry name" value="Glutamine synthetase/guanido kinase, catalytic domain"/>
    <property type="match status" value="1"/>
</dbReference>
<dbReference type="SMART" id="SM01230">
    <property type="entry name" value="Gln-synt_C"/>
    <property type="match status" value="1"/>
</dbReference>
<evidence type="ECO:0000259" key="10">
    <source>
        <dbReference type="PROSITE" id="PS51987"/>
    </source>
</evidence>
<accession>A0A955L0K7</accession>
<evidence type="ECO:0000256" key="2">
    <source>
        <dbReference type="ARBA" id="ARBA00009897"/>
    </source>
</evidence>
<dbReference type="Pfam" id="PF03951">
    <property type="entry name" value="Gln-synt_N"/>
    <property type="match status" value="1"/>
</dbReference>
<dbReference type="EC" id="6.3.1.2" evidence="9"/>
<dbReference type="Gene3D" id="3.10.20.70">
    <property type="entry name" value="Glutamine synthetase, N-terminal domain"/>
    <property type="match status" value="1"/>
</dbReference>
<reference evidence="11" key="1">
    <citation type="submission" date="2020-04" db="EMBL/GenBank/DDBJ databases">
        <authorList>
            <person name="Zhang T."/>
        </authorList>
    </citation>
    <scope>NUCLEOTIDE SEQUENCE</scope>
    <source>
        <strain evidence="11">HKST-UBA15</strain>
    </source>
</reference>
<dbReference type="SUPFAM" id="SSF54368">
    <property type="entry name" value="Glutamine synthetase, N-terminal domain"/>
    <property type="match status" value="1"/>
</dbReference>
<dbReference type="InterPro" id="IPR008147">
    <property type="entry name" value="Gln_synt_N"/>
</dbReference>